<dbReference type="PANTHER" id="PTHR10039">
    <property type="entry name" value="AMELOGENIN"/>
    <property type="match status" value="1"/>
</dbReference>
<dbReference type="VEuPathDB" id="FungiDB:SCHCODRAFT_01174998"/>
<proteinExistence type="predicted"/>
<evidence type="ECO:0000256" key="1">
    <source>
        <dbReference type="ARBA" id="ARBA00022737"/>
    </source>
</evidence>
<dbReference type="OrthoDB" id="163438at2759"/>
<dbReference type="eggNOG" id="KOG0266">
    <property type="taxonomic scope" value="Eukaryota"/>
</dbReference>
<dbReference type="OMA" id="WANSESS"/>
<dbReference type="EMBL" id="GL377311">
    <property type="protein sequence ID" value="EFI93163.1"/>
    <property type="molecule type" value="Genomic_DNA"/>
</dbReference>
<dbReference type="KEGG" id="scm:SCHCO_01174998"/>
<dbReference type="GeneID" id="9592127"/>
<evidence type="ECO:0000259" key="2">
    <source>
        <dbReference type="Pfam" id="PF24883"/>
    </source>
</evidence>
<keyword evidence="1" id="KW-0677">Repeat</keyword>
<name>D8QFP9_SCHCM</name>
<dbReference type="Pfam" id="PF24883">
    <property type="entry name" value="NPHP3_N"/>
    <property type="match status" value="1"/>
</dbReference>
<dbReference type="InParanoid" id="D8QFP9"/>
<accession>D8QFP9</accession>
<dbReference type="InterPro" id="IPR056884">
    <property type="entry name" value="NPHP3-like_N"/>
</dbReference>
<protein>
    <recommendedName>
        <fullName evidence="2">Nephrocystin 3-like N-terminal domain-containing protein</fullName>
    </recommendedName>
</protein>
<dbReference type="Proteomes" id="UP000007431">
    <property type="component" value="Unassembled WGS sequence"/>
</dbReference>
<dbReference type="Gene3D" id="3.40.50.300">
    <property type="entry name" value="P-loop containing nucleotide triphosphate hydrolases"/>
    <property type="match status" value="1"/>
</dbReference>
<dbReference type="PANTHER" id="PTHR10039:SF16">
    <property type="entry name" value="GPI INOSITOL-DEACYLASE"/>
    <property type="match status" value="1"/>
</dbReference>
<feature type="domain" description="Nephrocystin 3-like N-terminal" evidence="2">
    <location>
        <begin position="323"/>
        <end position="486"/>
    </location>
</feature>
<evidence type="ECO:0000313" key="3">
    <source>
        <dbReference type="EMBL" id="EFI93163.1"/>
    </source>
</evidence>
<evidence type="ECO:0000313" key="4">
    <source>
        <dbReference type="Proteomes" id="UP000007431"/>
    </source>
</evidence>
<dbReference type="STRING" id="578458.D8QFP9"/>
<organism evidence="4">
    <name type="scientific">Schizophyllum commune (strain H4-8 / FGSC 9210)</name>
    <name type="common">Split gill fungus</name>
    <dbReference type="NCBI Taxonomy" id="578458"/>
    <lineage>
        <taxon>Eukaryota</taxon>
        <taxon>Fungi</taxon>
        <taxon>Dikarya</taxon>
        <taxon>Basidiomycota</taxon>
        <taxon>Agaricomycotina</taxon>
        <taxon>Agaricomycetes</taxon>
        <taxon>Agaricomycetidae</taxon>
        <taxon>Agaricales</taxon>
        <taxon>Schizophyllaceae</taxon>
        <taxon>Schizophyllum</taxon>
    </lineage>
</organism>
<gene>
    <name evidence="3" type="ORF">SCHCODRAFT_112684</name>
</gene>
<reference evidence="3 4" key="1">
    <citation type="journal article" date="2010" name="Nat. Biotechnol.">
        <title>Genome sequence of the model mushroom Schizophyllum commune.</title>
        <authorList>
            <person name="Ohm R.A."/>
            <person name="de Jong J.F."/>
            <person name="Lugones L.G."/>
            <person name="Aerts A."/>
            <person name="Kothe E."/>
            <person name="Stajich J.E."/>
            <person name="de Vries R.P."/>
            <person name="Record E."/>
            <person name="Levasseur A."/>
            <person name="Baker S.E."/>
            <person name="Bartholomew K.A."/>
            <person name="Coutinho P.M."/>
            <person name="Erdmann S."/>
            <person name="Fowler T.J."/>
            <person name="Gathman A.C."/>
            <person name="Lombard V."/>
            <person name="Henrissat B."/>
            <person name="Knabe N."/>
            <person name="Kuees U."/>
            <person name="Lilly W.W."/>
            <person name="Lindquist E."/>
            <person name="Lucas S."/>
            <person name="Magnuson J.K."/>
            <person name="Piumi F."/>
            <person name="Raudaskoski M."/>
            <person name="Salamov A."/>
            <person name="Schmutz J."/>
            <person name="Schwarze F.W.M.R."/>
            <person name="vanKuyk P.A."/>
            <person name="Horton J.S."/>
            <person name="Grigoriev I.V."/>
            <person name="Woesten H.A.B."/>
        </authorList>
    </citation>
    <scope>NUCLEOTIDE SEQUENCE [LARGE SCALE GENOMIC DNA]</scope>
    <source>
        <strain evidence="4">H4-8 / FGSC 9210</strain>
    </source>
</reference>
<dbReference type="AlphaFoldDB" id="D8QFP9"/>
<dbReference type="HOGENOM" id="CLU_293040_0_0_1"/>
<feature type="non-terminal residue" evidence="3">
    <location>
        <position position="1038"/>
    </location>
</feature>
<sequence>MTSEDSGLDLYSVRYIPDLASKKFAKLIPHKRGLGYKRIYGTIEFDIGKAQQFRLVSERTLFWVTGTSSVLHFRIYVEHKRSAHELLAETACDLATISSNGDPFPGMNAPPPVEVEVCDPAHGHILLRTLRISEKWTTVVDKAQRAIELGLAVSEINPLAKATVSIVKLVTDQARRRVECYDAIGEVIDIIKDASEMALEHCDGDQKETELRNTLVPLIKDCVGYLCELSGSSWVKQSSSFAARKLQGMCKALQTNMDAVRQYTTSVAQRDVHRLIGDVETLTHTFQKWAGDIKNEIAEKLHSQMPCNLTVLANSMRGCLSGTREALLSRIETWAANSKGERGFCLYGASGKGKSAVAHSVAIRLGTAGFDTAFFSFDKSDRSRTSHQAFPTLAAQLSHHNPRYKTQLSNLSDGALGAINPADQWTNLFSEPFEEQVPPRPIVLIIDALDECPDDPPERRAAFMKQLDRCLAGSVPSNASVRFFITAQSQYGGSIVRSESLDELSDDSTKRDILLLVKDQLGPLRSAESVNGACLADGVATAANNSFGHAAVLCRELMGTPSTSAPDILSRVEQAPGQLYPLYLFLLRSHFDIKNAEDMLSYRYVVTWILLVAEPQRKRVFEDFAAVHRFKVDVDSVLKRLGSLLIGLDMDEPIRPVHASFRDFLLDAHASGSYAIAIGHDGHLDLADICLLILNKPNTGLRFNICQLPTSYALDDIDFSSLADEHISEGLQYACGAVASHLQLSVVSQSVNLTGLLPPQEPQPPHEGWMTLWSASVRFLARLYHGVLGLHNHDARAVRLPPHVHEGLEVFLKTNLLFWLEACSCIRLANLPSTALLQLSESLQDLRADELKPLVEDYIQFNNRFQDGIAASPPQVYISGLVFSPSTSVVRNLYGASFAHLVNVSGEDIGEHWRDAADNAATVASAIAADGSEVTGIQYQQQDGWLLHPHRNSPTRFLWIPSHLRHYSFVAVPDDTVVPEYTVNIDIRDAALGEEWTKIYNAPVALDFDESVAPGRDGWAGSPVADDTELIMPGGFPA</sequence>
<dbReference type="RefSeq" id="XP_003028066.1">
    <property type="nucleotide sequence ID" value="XM_003028020.1"/>
</dbReference>
<keyword evidence="4" id="KW-1185">Reference proteome</keyword>
<dbReference type="SUPFAM" id="SSF52540">
    <property type="entry name" value="P-loop containing nucleoside triphosphate hydrolases"/>
    <property type="match status" value="1"/>
</dbReference>
<dbReference type="InterPro" id="IPR027417">
    <property type="entry name" value="P-loop_NTPase"/>
</dbReference>